<proteinExistence type="predicted"/>
<organism evidence="1 2">
    <name type="scientific">Sulfidibacter corallicola</name>
    <dbReference type="NCBI Taxonomy" id="2818388"/>
    <lineage>
        <taxon>Bacteria</taxon>
        <taxon>Pseudomonadati</taxon>
        <taxon>Acidobacteriota</taxon>
        <taxon>Holophagae</taxon>
        <taxon>Acanthopleuribacterales</taxon>
        <taxon>Acanthopleuribacteraceae</taxon>
        <taxon>Sulfidibacter</taxon>
    </lineage>
</organism>
<dbReference type="Gene3D" id="1.10.260.40">
    <property type="entry name" value="lambda repressor-like DNA-binding domains"/>
    <property type="match status" value="1"/>
</dbReference>
<evidence type="ECO:0000313" key="1">
    <source>
        <dbReference type="EMBL" id="QTD47570.1"/>
    </source>
</evidence>
<keyword evidence="2" id="KW-1185">Reference proteome</keyword>
<sequence>MTHATAVQEPTHLAYVSEPITKCPPREKGRLKNLIEKVSQALAGPPYHTRLYIPSLVTSPEVRDHMLPEHVYLLDRIRVVEADYMLVAADHTSFGIGGEVEMATSLGKPVIIFSRDTQLSRFLIGTPANIVHATDGERYYLKYRDWRDLKPQLLPVVETILKDLKAPRAPGVSFKDLGRRVHDLRIRRNKSVEEIASKAGLRPAQIKLLEQPFDAIREELMTYHNSADLDLGSIHLTPHQLEQLTHISLAALNRLAAALGTSLFELLEGTVPSGPPKGPGKEIDERLNHLRQVREASLKVRAAQFDITFREYEKLYAILVEQFLETPGKYSQKKNNPRVIPEKEFLNVLASVRRGEVD</sequence>
<dbReference type="SUPFAM" id="SSF52309">
    <property type="entry name" value="N-(deoxy)ribosyltransferase-like"/>
    <property type="match status" value="1"/>
</dbReference>
<dbReference type="EMBL" id="CP071793">
    <property type="protein sequence ID" value="QTD47570.1"/>
    <property type="molecule type" value="Genomic_DNA"/>
</dbReference>
<protein>
    <submittedName>
        <fullName evidence="1">Uncharacterized protein</fullName>
    </submittedName>
</protein>
<dbReference type="InterPro" id="IPR010982">
    <property type="entry name" value="Lambda_DNA-bd_dom_sf"/>
</dbReference>
<dbReference type="RefSeq" id="WP_237377239.1">
    <property type="nucleotide sequence ID" value="NZ_CP071793.1"/>
</dbReference>
<reference evidence="1" key="1">
    <citation type="submission" date="2021-03" db="EMBL/GenBank/DDBJ databases">
        <title>Acanthopleuribacteraceae sp. M133.</title>
        <authorList>
            <person name="Wang G."/>
        </authorList>
    </citation>
    <scope>NUCLEOTIDE SEQUENCE</scope>
    <source>
        <strain evidence="1">M133</strain>
    </source>
</reference>
<name>A0A8A4TDC6_SULCO</name>
<dbReference type="Gene3D" id="3.40.50.450">
    <property type="match status" value="1"/>
</dbReference>
<dbReference type="GO" id="GO:0003677">
    <property type="term" value="F:DNA binding"/>
    <property type="evidence" value="ECO:0007669"/>
    <property type="project" value="InterPro"/>
</dbReference>
<dbReference type="KEGG" id="scor:J3U87_18415"/>
<gene>
    <name evidence="1" type="ORF">J3U87_18415</name>
</gene>
<accession>A0A8A4TDC6</accession>
<evidence type="ECO:0000313" key="2">
    <source>
        <dbReference type="Proteomes" id="UP000663929"/>
    </source>
</evidence>
<dbReference type="Proteomes" id="UP000663929">
    <property type="component" value="Chromosome"/>
</dbReference>
<dbReference type="AlphaFoldDB" id="A0A8A4TDC6"/>